<dbReference type="EMBL" id="CVQH01022405">
    <property type="protein sequence ID" value="CRK32968.1"/>
    <property type="molecule type" value="Genomic_DNA"/>
</dbReference>
<organism evidence="5 6">
    <name type="scientific">Verticillium longisporum</name>
    <name type="common">Verticillium dahliae var. longisporum</name>
    <dbReference type="NCBI Taxonomy" id="100787"/>
    <lineage>
        <taxon>Eukaryota</taxon>
        <taxon>Fungi</taxon>
        <taxon>Dikarya</taxon>
        <taxon>Ascomycota</taxon>
        <taxon>Pezizomycotina</taxon>
        <taxon>Sordariomycetes</taxon>
        <taxon>Hypocreomycetidae</taxon>
        <taxon>Glomerellales</taxon>
        <taxon>Plectosphaerellaceae</taxon>
        <taxon>Verticillium</taxon>
    </lineage>
</organism>
<dbReference type="InterPro" id="IPR014908">
    <property type="entry name" value="Nucleoporin_Nup133/Nup155_N"/>
</dbReference>
<gene>
    <name evidence="5" type="ORF">BN1708_016207</name>
</gene>
<evidence type="ECO:0000259" key="4">
    <source>
        <dbReference type="Pfam" id="PF08801"/>
    </source>
</evidence>
<dbReference type="PANTHER" id="PTHR10350">
    <property type="entry name" value="NUCLEAR PORE COMPLEX PROTEIN NUP155"/>
    <property type="match status" value="1"/>
</dbReference>
<sequence length="191" mass="21482">MYPIPNEIFNHYNASQLQTLMGLFAEINHAWVAIDNSLFLWDYTQPEPELIGFEDVKYTIHAVALVPPKPGIFVADITHMLVVATSQEINLLGLSAKPNAAGTKSVSLYQTKLDLPLRGSDVRIITGTTDGRIFFGGSTDTDINELYYQQEERWFSSRCGRINHSNPGWTGVVTFQSPFWNAKTPEYLVQI</sequence>
<feature type="domain" description="Nucleoporin Nup133/Nup155-like N-terminal" evidence="4">
    <location>
        <begin position="2"/>
        <end position="191"/>
    </location>
</feature>
<evidence type="ECO:0000313" key="5">
    <source>
        <dbReference type="EMBL" id="CRK32968.1"/>
    </source>
</evidence>
<dbReference type="GO" id="GO:0017056">
    <property type="term" value="F:structural constituent of nuclear pore"/>
    <property type="evidence" value="ECO:0007669"/>
    <property type="project" value="InterPro"/>
</dbReference>
<dbReference type="Pfam" id="PF08801">
    <property type="entry name" value="Nucleoporin_N"/>
    <property type="match status" value="1"/>
</dbReference>
<keyword evidence="2" id="KW-0813">Transport</keyword>
<dbReference type="GO" id="GO:0000972">
    <property type="term" value="P:transcription-dependent tethering of RNA polymerase II gene DNA at nuclear periphery"/>
    <property type="evidence" value="ECO:0007669"/>
    <property type="project" value="TreeGrafter"/>
</dbReference>
<dbReference type="GO" id="GO:0006606">
    <property type="term" value="P:protein import into nucleus"/>
    <property type="evidence" value="ECO:0007669"/>
    <property type="project" value="TreeGrafter"/>
</dbReference>
<reference evidence="5 6" key="1">
    <citation type="submission" date="2015-05" db="EMBL/GenBank/DDBJ databases">
        <authorList>
            <person name="Wang D.B."/>
            <person name="Wang M."/>
        </authorList>
    </citation>
    <scope>NUCLEOTIDE SEQUENCE [LARGE SCALE GENOMIC DNA]</scope>
    <source>
        <strain evidence="5">VL1</strain>
    </source>
</reference>
<evidence type="ECO:0000256" key="1">
    <source>
        <dbReference type="ARBA" id="ARBA00004123"/>
    </source>
</evidence>
<evidence type="ECO:0000313" key="6">
    <source>
        <dbReference type="Proteomes" id="UP000044602"/>
    </source>
</evidence>
<protein>
    <recommendedName>
        <fullName evidence="4">Nucleoporin Nup133/Nup155-like N-terminal domain-containing protein</fullName>
    </recommendedName>
</protein>
<evidence type="ECO:0000256" key="2">
    <source>
        <dbReference type="ARBA" id="ARBA00022448"/>
    </source>
</evidence>
<accession>A0A0G4MFA8</accession>
<feature type="non-terminal residue" evidence="5">
    <location>
        <position position="191"/>
    </location>
</feature>
<keyword evidence="3" id="KW-0539">Nucleus</keyword>
<dbReference type="AlphaFoldDB" id="A0A0G4MFA8"/>
<proteinExistence type="predicted"/>
<evidence type="ECO:0000256" key="3">
    <source>
        <dbReference type="ARBA" id="ARBA00023242"/>
    </source>
</evidence>
<dbReference type="GO" id="GO:0036228">
    <property type="term" value="P:protein localization to nuclear inner membrane"/>
    <property type="evidence" value="ECO:0007669"/>
    <property type="project" value="TreeGrafter"/>
</dbReference>
<keyword evidence="6" id="KW-1185">Reference proteome</keyword>
<comment type="subcellular location">
    <subcellularLocation>
        <location evidence="1">Nucleus</location>
    </subcellularLocation>
</comment>
<dbReference type="Proteomes" id="UP000044602">
    <property type="component" value="Unassembled WGS sequence"/>
</dbReference>
<dbReference type="InterPro" id="IPR004870">
    <property type="entry name" value="Nucleoporin_Nup155"/>
</dbReference>
<dbReference type="STRING" id="100787.A0A0G4MFA8"/>
<name>A0A0G4MFA8_VERLO</name>
<dbReference type="PANTHER" id="PTHR10350:SF6">
    <property type="entry name" value="NUCLEAR PORE COMPLEX PROTEIN NUP155"/>
    <property type="match status" value="1"/>
</dbReference>
<dbReference type="GO" id="GO:0006405">
    <property type="term" value="P:RNA export from nucleus"/>
    <property type="evidence" value="ECO:0007669"/>
    <property type="project" value="TreeGrafter"/>
</dbReference>
<dbReference type="GO" id="GO:0044611">
    <property type="term" value="C:nuclear pore inner ring"/>
    <property type="evidence" value="ECO:0007669"/>
    <property type="project" value="TreeGrafter"/>
</dbReference>